<keyword evidence="6" id="KW-1015">Disulfide bond</keyword>
<dbReference type="FunFam" id="2.10.25.10:FF:000037">
    <property type="entry name" value="Signal peptide, CUB domain and EGF-like domain-containing 2"/>
    <property type="match status" value="2"/>
</dbReference>
<dbReference type="AlphaFoldDB" id="A0A7J7K1V0"/>
<dbReference type="OrthoDB" id="4405280at2759"/>
<evidence type="ECO:0000256" key="5">
    <source>
        <dbReference type="ARBA" id="ARBA00022737"/>
    </source>
</evidence>
<dbReference type="InterPro" id="IPR049883">
    <property type="entry name" value="NOTCH1_EGF-like"/>
</dbReference>
<dbReference type="InterPro" id="IPR050751">
    <property type="entry name" value="ECM_structural_protein"/>
</dbReference>
<keyword evidence="5" id="KW-0677">Repeat</keyword>
<keyword evidence="4" id="KW-0732">Signal</keyword>
<accession>A0A7J7K1V0</accession>
<dbReference type="FunFam" id="2.10.25.10:FF:000240">
    <property type="entry name" value="Vitamin K-dependent protein S"/>
    <property type="match status" value="4"/>
</dbReference>
<dbReference type="SUPFAM" id="SSF57184">
    <property type="entry name" value="Growth factor receptor domain"/>
    <property type="match status" value="4"/>
</dbReference>
<dbReference type="PANTHER" id="PTHR24034">
    <property type="entry name" value="EGF-LIKE DOMAIN-CONTAINING PROTEIN"/>
    <property type="match status" value="1"/>
</dbReference>
<dbReference type="InterPro" id="IPR000152">
    <property type="entry name" value="EGF-type_Asp/Asn_hydroxyl_site"/>
</dbReference>
<dbReference type="FunFam" id="2.10.25.10:FF:000014">
    <property type="entry name" value="Latent-transforming growth factor beta-binding protein 3"/>
    <property type="match status" value="2"/>
</dbReference>
<dbReference type="Proteomes" id="UP000593567">
    <property type="component" value="Unassembled WGS sequence"/>
</dbReference>
<feature type="domain" description="EGF-like" evidence="9">
    <location>
        <begin position="665"/>
        <end position="705"/>
    </location>
</feature>
<dbReference type="Pfam" id="PF07645">
    <property type="entry name" value="EGF_CA"/>
    <property type="match status" value="4"/>
</dbReference>
<dbReference type="SUPFAM" id="SSF57196">
    <property type="entry name" value="EGF/Laminin"/>
    <property type="match status" value="9"/>
</dbReference>
<dbReference type="GO" id="GO:0005576">
    <property type="term" value="C:extracellular region"/>
    <property type="evidence" value="ECO:0007669"/>
    <property type="project" value="UniProtKB-SubCell"/>
</dbReference>
<protein>
    <submittedName>
        <fullName evidence="10">Mup-4</fullName>
    </submittedName>
</protein>
<dbReference type="EMBL" id="VXIV02001496">
    <property type="protein sequence ID" value="KAF6032622.1"/>
    <property type="molecule type" value="Genomic_DNA"/>
</dbReference>
<dbReference type="Pfam" id="PF14670">
    <property type="entry name" value="FXa_inhibition"/>
    <property type="match status" value="5"/>
</dbReference>
<keyword evidence="11" id="KW-1185">Reference proteome</keyword>
<keyword evidence="2" id="KW-0964">Secreted</keyword>
<keyword evidence="7" id="KW-0325">Glycoprotein</keyword>
<comment type="caution">
    <text evidence="10">The sequence shown here is derived from an EMBL/GenBank/DDBJ whole genome shotgun (WGS) entry which is preliminary data.</text>
</comment>
<sequence>MSVTRTMVDVNKLALTSSDHISVHVKLPAELAMLCKMTNVSVCDACLVRNCSHFCTKDSYGTAQCSCPSNSTLGANQKDCVDPCVFSNGGCSHICSSDPDTYKVTCSCPEDYELDDTGRRCQLNRVECQDPLRQVYDIITQKCVDKCQQVKCEHNCIVNTVTGLAECQCNDGYELASDNLQCTDTDECAVNNGNCAENCTNSIGSYECSCIRGELDTDRHTCTVMNPCASENNGGCNHICRHLAHKSSMCLCYDGYVLAEDKQTCISKCMEDNGGCGEALCNLTSTGVVTCSCPSDSIMLNNGTACAQPCLYPGYELDMDAGVCRSLCSTPSNGGCSDGCEITPSGVLCSCPAELELMTTGQCIDCPEGHRLKDDVCKVVNVCENGSNGNCSQLCVHVAHKEYHCDCEDGYQLDTDHRCCVYLCHINNGGCEGTCTVNQGQVTCGCASGYVLVNSTHCRERCSVDNYGCINGTCVNHLNGSYACQCDVYKVLDEDGYTCKDRCYIQNGGCNDYCQLINNIGVVCSCKTGYALQDDGLTCTDVDECYEGTSGCDKICKNTNGSYTCSCPPGWHLNTDGHSCTDVDVCHLDNGGCSHTCEDLIGLAYVCKCPVTMTLMNDTRTCIDKCQLYNGGCSHKCNVNEITGAVSCSCNSGYVLQADYSSCQDIDECAAGTASCDQICINQDGGYTCKCHYGYYGYYDFGYCSDINECDNKDNNCSQLCHNTDGGYYCACEDGYRLSTDNHTCTDIDECDTTDMSTRVCGQYCTNVPGSYNCSCRTGFSLVNGNNCTERLTFWNVQEKNGGCEHLCNEMVGAYRCSCRNGYQLNSDFHGCSDINECYNENGGCSQTCTNSDGSYSCSCTHGGYKLSADGKTCHDVNECENKNGGCSHKCANDWGSYHCECPPGYELDLNNRTCLDIDECLSHNGGCDSYCKNTMGSFICSCSDGYSLTSDYLSCAGMLCLTDCFTPKRWVGCLQAQVIQSVFKNIHCYTKCDWSSMSYEVMSMWLAHLYSLEVPSSWFRYIQFPKPNLQLMCLKFICSFTASCTVDINECTKGMDDCQQLCINKPGTFECSCNSGYELVEDGTTCTEIDRCKKNNGECQHVCTSTSAAAVCSCKSGYQLAADKQTCIDIDECAGPATGGCKEVCINLEGSYRCECDDSIDICLEGYKHMPITGQCLDINECEESNVDCTPDEECENLPGIDGKYRCILKYLAPIIG</sequence>
<name>A0A7J7K1V0_BUGNE</name>
<dbReference type="GO" id="GO:0005509">
    <property type="term" value="F:calcium ion binding"/>
    <property type="evidence" value="ECO:0007669"/>
    <property type="project" value="InterPro"/>
</dbReference>
<dbReference type="PROSITE" id="PS01186">
    <property type="entry name" value="EGF_2"/>
    <property type="match status" value="8"/>
</dbReference>
<gene>
    <name evidence="10" type="ORF">EB796_009094</name>
</gene>
<evidence type="ECO:0000256" key="2">
    <source>
        <dbReference type="ARBA" id="ARBA00022525"/>
    </source>
</evidence>
<dbReference type="PROSITE" id="PS50026">
    <property type="entry name" value="EGF_3"/>
    <property type="match status" value="2"/>
</dbReference>
<proteinExistence type="predicted"/>
<dbReference type="InterPro" id="IPR018097">
    <property type="entry name" value="EGF_Ca-bd_CS"/>
</dbReference>
<evidence type="ECO:0000256" key="6">
    <source>
        <dbReference type="ARBA" id="ARBA00023157"/>
    </source>
</evidence>
<evidence type="ECO:0000256" key="8">
    <source>
        <dbReference type="PROSITE-ProRule" id="PRU00076"/>
    </source>
</evidence>
<dbReference type="SMART" id="SM00181">
    <property type="entry name" value="EGF"/>
    <property type="match status" value="24"/>
</dbReference>
<evidence type="ECO:0000313" key="10">
    <source>
        <dbReference type="EMBL" id="KAF6032622.1"/>
    </source>
</evidence>
<dbReference type="InterPro" id="IPR026823">
    <property type="entry name" value="cEGF"/>
</dbReference>
<dbReference type="PANTHER" id="PTHR24034:SF209">
    <property type="entry name" value="EGF-LIKE DOMAIN-CONTAINING PROTEIN"/>
    <property type="match status" value="1"/>
</dbReference>
<comment type="subcellular location">
    <subcellularLocation>
        <location evidence="1">Secreted</location>
    </subcellularLocation>
</comment>
<evidence type="ECO:0000256" key="7">
    <source>
        <dbReference type="ARBA" id="ARBA00023180"/>
    </source>
</evidence>
<dbReference type="InterPro" id="IPR009030">
    <property type="entry name" value="Growth_fac_rcpt_cys_sf"/>
</dbReference>
<dbReference type="Pfam" id="PF12662">
    <property type="entry name" value="cEGF"/>
    <property type="match status" value="5"/>
</dbReference>
<dbReference type="PROSITE" id="PS00010">
    <property type="entry name" value="ASX_HYDROXYL"/>
    <property type="match status" value="4"/>
</dbReference>
<evidence type="ECO:0000256" key="4">
    <source>
        <dbReference type="ARBA" id="ARBA00022729"/>
    </source>
</evidence>
<evidence type="ECO:0000313" key="11">
    <source>
        <dbReference type="Proteomes" id="UP000593567"/>
    </source>
</evidence>
<comment type="caution">
    <text evidence="8">Lacks conserved residue(s) required for the propagation of feature annotation.</text>
</comment>
<dbReference type="SMART" id="SM00179">
    <property type="entry name" value="EGF_CA"/>
    <property type="match status" value="15"/>
</dbReference>
<organism evidence="10 11">
    <name type="scientific">Bugula neritina</name>
    <name type="common">Brown bryozoan</name>
    <name type="synonym">Sertularia neritina</name>
    <dbReference type="NCBI Taxonomy" id="10212"/>
    <lineage>
        <taxon>Eukaryota</taxon>
        <taxon>Metazoa</taxon>
        <taxon>Spiralia</taxon>
        <taxon>Lophotrochozoa</taxon>
        <taxon>Bryozoa</taxon>
        <taxon>Gymnolaemata</taxon>
        <taxon>Cheilostomatida</taxon>
        <taxon>Flustrina</taxon>
        <taxon>Buguloidea</taxon>
        <taxon>Bugulidae</taxon>
        <taxon>Bugula</taxon>
    </lineage>
</organism>
<evidence type="ECO:0000256" key="1">
    <source>
        <dbReference type="ARBA" id="ARBA00004613"/>
    </source>
</evidence>
<reference evidence="10" key="1">
    <citation type="submission" date="2020-06" db="EMBL/GenBank/DDBJ databases">
        <title>Draft genome of Bugula neritina, a colonial animal packing powerful symbionts and potential medicines.</title>
        <authorList>
            <person name="Rayko M."/>
        </authorList>
    </citation>
    <scope>NUCLEOTIDE SEQUENCE [LARGE SCALE GENOMIC DNA]</scope>
    <source>
        <strain evidence="10">Kwan_BN1</strain>
    </source>
</reference>
<feature type="domain" description="EGF-like" evidence="9">
    <location>
        <begin position="876"/>
        <end position="916"/>
    </location>
</feature>
<dbReference type="Gene3D" id="2.10.25.10">
    <property type="entry name" value="Laminin"/>
    <property type="match status" value="21"/>
</dbReference>
<dbReference type="CDD" id="cd00054">
    <property type="entry name" value="EGF_CA"/>
    <property type="match status" value="1"/>
</dbReference>
<dbReference type="InterPro" id="IPR001881">
    <property type="entry name" value="EGF-like_Ca-bd_dom"/>
</dbReference>
<keyword evidence="3 8" id="KW-0245">EGF-like domain</keyword>
<dbReference type="PROSITE" id="PS01187">
    <property type="entry name" value="EGF_CA"/>
    <property type="match status" value="5"/>
</dbReference>
<dbReference type="InterPro" id="IPR000742">
    <property type="entry name" value="EGF"/>
</dbReference>
<evidence type="ECO:0000259" key="9">
    <source>
        <dbReference type="PROSITE" id="PS50026"/>
    </source>
</evidence>
<evidence type="ECO:0000256" key="3">
    <source>
        <dbReference type="ARBA" id="ARBA00022536"/>
    </source>
</evidence>